<organism evidence="1">
    <name type="scientific">Rhizophora mucronata</name>
    <name type="common">Asiatic mangrove</name>
    <dbReference type="NCBI Taxonomy" id="61149"/>
    <lineage>
        <taxon>Eukaryota</taxon>
        <taxon>Viridiplantae</taxon>
        <taxon>Streptophyta</taxon>
        <taxon>Embryophyta</taxon>
        <taxon>Tracheophyta</taxon>
        <taxon>Spermatophyta</taxon>
        <taxon>Magnoliopsida</taxon>
        <taxon>eudicotyledons</taxon>
        <taxon>Gunneridae</taxon>
        <taxon>Pentapetalae</taxon>
        <taxon>rosids</taxon>
        <taxon>fabids</taxon>
        <taxon>Malpighiales</taxon>
        <taxon>Rhizophoraceae</taxon>
        <taxon>Rhizophora</taxon>
    </lineage>
</organism>
<evidence type="ECO:0000313" key="1">
    <source>
        <dbReference type="EMBL" id="MBW97231.1"/>
    </source>
</evidence>
<sequence length="50" mass="6060">MNVHPSITIYQMPIVSFPIFKLHKLYNKYQHSIRKDQIFISMESKLKTHK</sequence>
<dbReference type="EMBL" id="GGEC01016748">
    <property type="protein sequence ID" value="MBW97231.1"/>
    <property type="molecule type" value="Transcribed_RNA"/>
</dbReference>
<accession>A0A2P2JUU0</accession>
<reference evidence="1" key="1">
    <citation type="submission" date="2018-02" db="EMBL/GenBank/DDBJ databases">
        <title>Rhizophora mucronata_Transcriptome.</title>
        <authorList>
            <person name="Meera S.P."/>
            <person name="Sreeshan A."/>
            <person name="Augustine A."/>
        </authorList>
    </citation>
    <scope>NUCLEOTIDE SEQUENCE</scope>
    <source>
        <tissue evidence="1">Leaf</tissue>
    </source>
</reference>
<dbReference type="AlphaFoldDB" id="A0A2P2JUU0"/>
<protein>
    <submittedName>
        <fullName evidence="1">Uncharacterized protein</fullName>
    </submittedName>
</protein>
<name>A0A2P2JUU0_RHIMU</name>
<proteinExistence type="predicted"/>